<dbReference type="OrthoDB" id="9807202at2"/>
<evidence type="ECO:0000313" key="4">
    <source>
        <dbReference type="EMBL" id="TDV98288.1"/>
    </source>
</evidence>
<dbReference type="EC" id="3.5.1.44" evidence="3"/>
<dbReference type="HAMAP" id="MF_01440">
    <property type="entry name" value="CheD"/>
    <property type="match status" value="1"/>
</dbReference>
<dbReference type="PANTHER" id="PTHR35147:SF1">
    <property type="entry name" value="CHEMORECEPTOR GLUTAMINE DEAMIDASE CHED-RELATED"/>
    <property type="match status" value="1"/>
</dbReference>
<comment type="catalytic activity">
    <reaction evidence="3">
        <text>L-glutaminyl-[protein] + H2O = L-glutamyl-[protein] + NH4(+)</text>
        <dbReference type="Rhea" id="RHEA:16441"/>
        <dbReference type="Rhea" id="RHEA-COMP:10207"/>
        <dbReference type="Rhea" id="RHEA-COMP:10208"/>
        <dbReference type="ChEBI" id="CHEBI:15377"/>
        <dbReference type="ChEBI" id="CHEBI:28938"/>
        <dbReference type="ChEBI" id="CHEBI:29973"/>
        <dbReference type="ChEBI" id="CHEBI:30011"/>
        <dbReference type="EC" id="3.5.1.44"/>
    </reaction>
</comment>
<dbReference type="EMBL" id="SODA01000037">
    <property type="protein sequence ID" value="TDV98288.1"/>
    <property type="molecule type" value="Genomic_DNA"/>
</dbReference>
<accession>A0A4R7YMX7</accession>
<sequence length="164" mass="17728">MPSPDQVAEKLVVKMADHAVGDENTVLATLGLGSCIGIALYDQFSKVGGLVHIMLPKNPGGKKIVKYADTGIPFLIEELEVIGAKKRRLSAKIVGGAGMFKSESGDSVMKIGERNIEAVKEILKNIGIKIIGSDVGKDYGRSMYFYIDDGRVEIKSFSRDLIII</sequence>
<dbReference type="InterPro" id="IPR005659">
    <property type="entry name" value="Chemorcpt_Glu_NH3ase_CheD"/>
</dbReference>
<dbReference type="Proteomes" id="UP000294697">
    <property type="component" value="Unassembled WGS sequence"/>
</dbReference>
<dbReference type="AlphaFoldDB" id="A0A4R7YMX7"/>
<proteinExistence type="inferred from homology"/>
<organism evidence="4 5">
    <name type="scientific">Halanaerobium saccharolyticum</name>
    <dbReference type="NCBI Taxonomy" id="43595"/>
    <lineage>
        <taxon>Bacteria</taxon>
        <taxon>Bacillati</taxon>
        <taxon>Bacillota</taxon>
        <taxon>Clostridia</taxon>
        <taxon>Halanaerobiales</taxon>
        <taxon>Halanaerobiaceae</taxon>
        <taxon>Halanaerobium</taxon>
    </lineage>
</organism>
<gene>
    <name evidence="3" type="primary">cheD</name>
    <name evidence="4" type="ORF">C8C77_1371</name>
</gene>
<dbReference type="Gene3D" id="3.30.1330.200">
    <property type="match status" value="1"/>
</dbReference>
<dbReference type="InterPro" id="IPR038592">
    <property type="entry name" value="CheD-like_sf"/>
</dbReference>
<dbReference type="RefSeq" id="WP_111573351.1">
    <property type="nucleotide sequence ID" value="NZ_QLME01000033.1"/>
</dbReference>
<keyword evidence="1 3" id="KW-0145">Chemotaxis</keyword>
<dbReference type="GO" id="GO:0050568">
    <property type="term" value="F:protein-glutamine glutaminase activity"/>
    <property type="evidence" value="ECO:0007669"/>
    <property type="project" value="UniProtKB-UniRule"/>
</dbReference>
<dbReference type="SUPFAM" id="SSF64438">
    <property type="entry name" value="CNF1/YfiH-like putative cysteine hydrolases"/>
    <property type="match status" value="1"/>
</dbReference>
<keyword evidence="2 3" id="KW-0378">Hydrolase</keyword>
<comment type="caution">
    <text evidence="4">The sequence shown here is derived from an EMBL/GenBank/DDBJ whole genome shotgun (WGS) entry which is preliminary data.</text>
</comment>
<evidence type="ECO:0000256" key="3">
    <source>
        <dbReference type="HAMAP-Rule" id="MF_01440"/>
    </source>
</evidence>
<dbReference type="CDD" id="cd16352">
    <property type="entry name" value="CheD"/>
    <property type="match status" value="1"/>
</dbReference>
<evidence type="ECO:0000256" key="1">
    <source>
        <dbReference type="ARBA" id="ARBA00022500"/>
    </source>
</evidence>
<protein>
    <recommendedName>
        <fullName evidence="3">Probable chemoreceptor glutamine deamidase CheD</fullName>
        <ecNumber evidence="3">3.5.1.44</ecNumber>
    </recommendedName>
</protein>
<evidence type="ECO:0000256" key="2">
    <source>
        <dbReference type="ARBA" id="ARBA00022801"/>
    </source>
</evidence>
<comment type="function">
    <text evidence="3">Probably deamidates glutamine residues to glutamate on methyl-accepting chemotaxis receptors (MCPs), playing an important role in chemotaxis.</text>
</comment>
<dbReference type="GO" id="GO:0006935">
    <property type="term" value="P:chemotaxis"/>
    <property type="evidence" value="ECO:0007669"/>
    <property type="project" value="UniProtKB-UniRule"/>
</dbReference>
<dbReference type="PANTHER" id="PTHR35147">
    <property type="entry name" value="CHEMORECEPTOR GLUTAMINE DEAMIDASE CHED-RELATED"/>
    <property type="match status" value="1"/>
</dbReference>
<name>A0A4R7YMX7_9FIRM</name>
<evidence type="ECO:0000313" key="5">
    <source>
        <dbReference type="Proteomes" id="UP000294697"/>
    </source>
</evidence>
<dbReference type="Pfam" id="PF03975">
    <property type="entry name" value="CheD"/>
    <property type="match status" value="1"/>
</dbReference>
<comment type="similarity">
    <text evidence="3">Belongs to the CheD family.</text>
</comment>
<dbReference type="InterPro" id="IPR011324">
    <property type="entry name" value="Cytotoxic_necrot_fac-like_cat"/>
</dbReference>
<reference evidence="4 5" key="1">
    <citation type="submission" date="2019-03" db="EMBL/GenBank/DDBJ databases">
        <title>Subsurface microbial communities from deep shales in Ohio and West Virginia, USA.</title>
        <authorList>
            <person name="Wrighton K."/>
        </authorList>
    </citation>
    <scope>NUCLEOTIDE SEQUENCE [LARGE SCALE GENOMIC DNA]</scope>
    <source>
        <strain evidence="4 5">MSL9.2</strain>
    </source>
</reference>